<evidence type="ECO:0000256" key="5">
    <source>
        <dbReference type="ARBA" id="ARBA00022691"/>
    </source>
</evidence>
<accession>A0A918XG33</accession>
<evidence type="ECO:0000256" key="2">
    <source>
        <dbReference type="ARBA" id="ARBA00022552"/>
    </source>
</evidence>
<evidence type="ECO:0000259" key="7">
    <source>
        <dbReference type="Pfam" id="PF26049"/>
    </source>
</evidence>
<keyword evidence="9" id="KW-1185">Reference proteome</keyword>
<evidence type="ECO:0000313" key="9">
    <source>
        <dbReference type="Proteomes" id="UP000644693"/>
    </source>
</evidence>
<evidence type="ECO:0000256" key="4">
    <source>
        <dbReference type="ARBA" id="ARBA00022679"/>
    </source>
</evidence>
<reference evidence="8" key="1">
    <citation type="journal article" date="2014" name="Int. J. Syst. Evol. Microbiol.">
        <title>Complete genome sequence of Corynebacterium casei LMG S-19264T (=DSM 44701T), isolated from a smear-ripened cheese.</title>
        <authorList>
            <consortium name="US DOE Joint Genome Institute (JGI-PGF)"/>
            <person name="Walter F."/>
            <person name="Albersmeier A."/>
            <person name="Kalinowski J."/>
            <person name="Ruckert C."/>
        </authorList>
    </citation>
    <scope>NUCLEOTIDE SEQUENCE</scope>
    <source>
        <strain evidence="8">KCTC 23430</strain>
    </source>
</reference>
<dbReference type="AlphaFoldDB" id="A0A918XG33"/>
<dbReference type="SUPFAM" id="SSF53335">
    <property type="entry name" value="S-adenosyl-L-methionine-dependent methyltransferases"/>
    <property type="match status" value="1"/>
</dbReference>
<keyword evidence="1" id="KW-0963">Cytoplasm</keyword>
<sequence length="390" mass="42355">MGAPLLHCATGTFSLRRYPERPRETLQAWNAADELLVAAVHEATAADNSSSHTPALLTVNDEHGALSVALQPKALWTDSFLAKQALEGNLTRNQKPFIDVVPSTDAPPSADIVAMRIPKSLGYFRAQLSALANSLPPGGRLFAAGMDKHLSPNTAQLLEDYIGPTQRQPGKRKARVFVATRDQRVGRALPTRATYRVPGLPVPLSADTNVFSPDMLDGGTRLLLPHLADIAACEHAVDLACGNGVIGHQMLHQKLARRVTFIDESAMAVASARHNANVLLSAIHETHSGDSIDGSALRFVWGDGATTREAANLVTLNPPFHMGHAVDQFAGRRLILQASKMLEKDGQLLLVYNNHLKYKPLLRRRFETLSTLSRDRRFSVIVAGRPVAPD</sequence>
<comment type="caution">
    <text evidence="8">The sequence shown here is derived from an EMBL/GenBank/DDBJ whole genome shotgun (WGS) entry which is preliminary data.</text>
</comment>
<dbReference type="InterPro" id="IPR046977">
    <property type="entry name" value="RsmC/RlmG"/>
</dbReference>
<keyword evidence="5" id="KW-0949">S-adenosyl-L-methionine</keyword>
<proteinExistence type="predicted"/>
<dbReference type="InterPro" id="IPR017237">
    <property type="entry name" value="RLMG"/>
</dbReference>
<evidence type="ECO:0000256" key="1">
    <source>
        <dbReference type="ARBA" id="ARBA00022490"/>
    </source>
</evidence>
<protein>
    <submittedName>
        <fullName evidence="8">Ribosomal RNA large subunit methyltransferase G</fullName>
    </submittedName>
</protein>
<dbReference type="PIRSF" id="PIRSF037565">
    <property type="entry name" value="RRNA_m2G_Mtase_RsmD_prd"/>
    <property type="match status" value="1"/>
</dbReference>
<evidence type="ECO:0000313" key="8">
    <source>
        <dbReference type="EMBL" id="GHD29662.1"/>
    </source>
</evidence>
<dbReference type="RefSeq" id="WP_189475787.1">
    <property type="nucleotide sequence ID" value="NZ_BMYM01000001.1"/>
</dbReference>
<dbReference type="Pfam" id="PF26049">
    <property type="entry name" value="RLMG_N"/>
    <property type="match status" value="1"/>
</dbReference>
<dbReference type="InterPro" id="IPR058679">
    <property type="entry name" value="RlmG_N"/>
</dbReference>
<name>A0A918XG33_9GAMM</name>
<dbReference type="Gene3D" id="3.40.50.150">
    <property type="entry name" value="Vaccinia Virus protein VP39"/>
    <property type="match status" value="2"/>
</dbReference>
<keyword evidence="4" id="KW-0808">Transferase</keyword>
<feature type="domain" description="RlmG N-terminal" evidence="7">
    <location>
        <begin position="6"/>
        <end position="182"/>
    </location>
</feature>
<dbReference type="PANTHER" id="PTHR47816:SF5">
    <property type="entry name" value="RIBOSOMAL RNA LARGE SUBUNIT METHYLTRANSFERASE G"/>
    <property type="match status" value="1"/>
</dbReference>
<dbReference type="GO" id="GO:0005737">
    <property type="term" value="C:cytoplasm"/>
    <property type="evidence" value="ECO:0007669"/>
    <property type="project" value="InterPro"/>
</dbReference>
<evidence type="ECO:0000256" key="3">
    <source>
        <dbReference type="ARBA" id="ARBA00022603"/>
    </source>
</evidence>
<dbReference type="InterPro" id="IPR029063">
    <property type="entry name" value="SAM-dependent_MTases_sf"/>
</dbReference>
<feature type="domain" description="Methyltransferase small" evidence="6">
    <location>
        <begin position="204"/>
        <end position="381"/>
    </location>
</feature>
<keyword evidence="2" id="KW-0698">rRNA processing</keyword>
<dbReference type="Proteomes" id="UP000644693">
    <property type="component" value="Unassembled WGS sequence"/>
</dbReference>
<keyword evidence="3 8" id="KW-0489">Methyltransferase</keyword>
<dbReference type="InterPro" id="IPR007848">
    <property type="entry name" value="Small_mtfrase_dom"/>
</dbReference>
<dbReference type="GO" id="GO:0008990">
    <property type="term" value="F:rRNA (guanine-N2-)-methyltransferase activity"/>
    <property type="evidence" value="ECO:0007669"/>
    <property type="project" value="InterPro"/>
</dbReference>
<organism evidence="8 9">
    <name type="scientific">Parahalioglobus pacificus</name>
    <dbReference type="NCBI Taxonomy" id="930806"/>
    <lineage>
        <taxon>Bacteria</taxon>
        <taxon>Pseudomonadati</taxon>
        <taxon>Pseudomonadota</taxon>
        <taxon>Gammaproteobacteria</taxon>
        <taxon>Cellvibrionales</taxon>
        <taxon>Halieaceae</taxon>
        <taxon>Parahalioglobus</taxon>
    </lineage>
</organism>
<dbReference type="EMBL" id="BMYM01000001">
    <property type="protein sequence ID" value="GHD29662.1"/>
    <property type="molecule type" value="Genomic_DNA"/>
</dbReference>
<dbReference type="PANTHER" id="PTHR47816">
    <property type="entry name" value="RIBOSOMAL RNA SMALL SUBUNIT METHYLTRANSFERASE C"/>
    <property type="match status" value="1"/>
</dbReference>
<reference evidence="8" key="2">
    <citation type="submission" date="2020-09" db="EMBL/GenBank/DDBJ databases">
        <authorList>
            <person name="Sun Q."/>
            <person name="Kim S."/>
        </authorList>
    </citation>
    <scope>NUCLEOTIDE SEQUENCE</scope>
    <source>
        <strain evidence="8">KCTC 23430</strain>
    </source>
</reference>
<gene>
    <name evidence="8" type="primary">rlmG</name>
    <name evidence="8" type="ORF">GCM10007053_10580</name>
</gene>
<dbReference type="Pfam" id="PF05175">
    <property type="entry name" value="MTS"/>
    <property type="match status" value="1"/>
</dbReference>
<evidence type="ECO:0000259" key="6">
    <source>
        <dbReference type="Pfam" id="PF05175"/>
    </source>
</evidence>